<evidence type="ECO:0000313" key="2">
    <source>
        <dbReference type="Proteomes" id="UP000594638"/>
    </source>
</evidence>
<gene>
    <name evidence="1" type="ORF">OLEA9_A050543</name>
</gene>
<dbReference type="EMBL" id="CACTIH010008439">
    <property type="protein sequence ID" value="CAA3019410.1"/>
    <property type="molecule type" value="Genomic_DNA"/>
</dbReference>
<name>A0A8S0ULG9_OLEEU</name>
<keyword evidence="2" id="KW-1185">Reference proteome</keyword>
<dbReference type="Proteomes" id="UP000594638">
    <property type="component" value="Unassembled WGS sequence"/>
</dbReference>
<evidence type="ECO:0000313" key="1">
    <source>
        <dbReference type="EMBL" id="CAA3019410.1"/>
    </source>
</evidence>
<dbReference type="Gramene" id="OE9A050543T1">
    <property type="protein sequence ID" value="OE9A050543C1"/>
    <property type="gene ID" value="OE9A050543"/>
</dbReference>
<dbReference type="SUPFAM" id="SSF56112">
    <property type="entry name" value="Protein kinase-like (PK-like)"/>
    <property type="match status" value="1"/>
</dbReference>
<evidence type="ECO:0008006" key="3">
    <source>
        <dbReference type="Google" id="ProtNLM"/>
    </source>
</evidence>
<dbReference type="AlphaFoldDB" id="A0A8S0ULG9"/>
<protein>
    <recommendedName>
        <fullName evidence="3">Protein kinase domain-containing protein</fullName>
    </recommendedName>
</protein>
<proteinExistence type="predicted"/>
<sequence length="225" mass="25261">PELDYLAPEILRNSRCSHKSDLFSLGLVLGQTYDLCQHKAPISCRSQVANYERQLKKVSLGRCLLADFSLRQHLVVVGWWLVFISSVSQLSNLGNAHPPARPPVSGRLVMESRPLPRVTYCLFMWRPFWPTRSLACVHDHLANSNVNLKTLSTHPTTCPLFSYKKERKFVVQLGLDGANRFPRWRRLFARVACRSSFACASTDIALLLASSSHLGATRRGGAAPF</sequence>
<organism evidence="1 2">
    <name type="scientific">Olea europaea subsp. europaea</name>
    <dbReference type="NCBI Taxonomy" id="158383"/>
    <lineage>
        <taxon>Eukaryota</taxon>
        <taxon>Viridiplantae</taxon>
        <taxon>Streptophyta</taxon>
        <taxon>Embryophyta</taxon>
        <taxon>Tracheophyta</taxon>
        <taxon>Spermatophyta</taxon>
        <taxon>Magnoliopsida</taxon>
        <taxon>eudicotyledons</taxon>
        <taxon>Gunneridae</taxon>
        <taxon>Pentapetalae</taxon>
        <taxon>asterids</taxon>
        <taxon>lamiids</taxon>
        <taxon>Lamiales</taxon>
        <taxon>Oleaceae</taxon>
        <taxon>Oleeae</taxon>
        <taxon>Olea</taxon>
    </lineage>
</organism>
<reference evidence="1 2" key="1">
    <citation type="submission" date="2019-12" db="EMBL/GenBank/DDBJ databases">
        <authorList>
            <person name="Alioto T."/>
            <person name="Alioto T."/>
            <person name="Gomez Garrido J."/>
        </authorList>
    </citation>
    <scope>NUCLEOTIDE SEQUENCE [LARGE SCALE GENOMIC DNA]</scope>
</reference>
<accession>A0A8S0ULG9</accession>
<comment type="caution">
    <text evidence="1">The sequence shown here is derived from an EMBL/GenBank/DDBJ whole genome shotgun (WGS) entry which is preliminary data.</text>
</comment>
<dbReference type="InterPro" id="IPR011009">
    <property type="entry name" value="Kinase-like_dom_sf"/>
</dbReference>
<dbReference type="Gene3D" id="1.10.510.10">
    <property type="entry name" value="Transferase(Phosphotransferase) domain 1"/>
    <property type="match status" value="1"/>
</dbReference>
<feature type="non-terminal residue" evidence="1">
    <location>
        <position position="1"/>
    </location>
</feature>
<dbReference type="OrthoDB" id="79687at2759"/>